<sequence length="285" mass="33032">MNEKERRKALAQFLRTRREHISPSQVGLPPGTRRRTPGLRREELASIAGVGTDWYTRLEQGRDITASAQILESLAHALKLDRDERAHLFVLARKQLPVDPLPLTQSVDPTLQLILERMGTYPAAVVNHRWDMIAWNQATRQVYADFNTMSARERNVLWFLFTDPRQRTQWLNWEEEARSKIAFFRASTQRYIGETWFTELVNDLSASSPEFREWWPRHDVQRTHVKPIYFNHPLVGLLIFQIKIFHIVDDPDLQMIVSTPVPGTETASKLTALSASGLREDSTFC</sequence>
<dbReference type="Gene3D" id="1.10.260.40">
    <property type="entry name" value="lambda repressor-like DNA-binding domains"/>
    <property type="match status" value="1"/>
</dbReference>
<feature type="domain" description="HTH cro/C1-type" evidence="1">
    <location>
        <begin position="13"/>
        <end position="85"/>
    </location>
</feature>
<dbReference type="AlphaFoldDB" id="A0A4P6K512"/>
<dbReference type="PANTHER" id="PTHR35010">
    <property type="entry name" value="BLL4672 PROTEIN-RELATED"/>
    <property type="match status" value="1"/>
</dbReference>
<dbReference type="GO" id="GO:0003677">
    <property type="term" value="F:DNA binding"/>
    <property type="evidence" value="ECO:0007669"/>
    <property type="project" value="InterPro"/>
</dbReference>
<dbReference type="SUPFAM" id="SSF47413">
    <property type="entry name" value="lambda repressor-like DNA-binding domains"/>
    <property type="match status" value="1"/>
</dbReference>
<dbReference type="Gene3D" id="3.30.450.180">
    <property type="match status" value="1"/>
</dbReference>
<evidence type="ECO:0000313" key="2">
    <source>
        <dbReference type="EMBL" id="QBD83023.1"/>
    </source>
</evidence>
<dbReference type="InterPro" id="IPR010982">
    <property type="entry name" value="Lambda_DNA-bd_dom_sf"/>
</dbReference>
<evidence type="ECO:0000259" key="1">
    <source>
        <dbReference type="SMART" id="SM00530"/>
    </source>
</evidence>
<gene>
    <name evidence="2" type="ORF">EPA93_46500</name>
</gene>
<dbReference type="Proteomes" id="UP000290365">
    <property type="component" value="Chromosome"/>
</dbReference>
<reference evidence="2 3" key="1">
    <citation type="submission" date="2019-01" db="EMBL/GenBank/DDBJ databases">
        <title>Ktedonosporobacter rubrisoli SCAWS-G2.</title>
        <authorList>
            <person name="Huang Y."/>
            <person name="Yan B."/>
        </authorList>
    </citation>
    <scope>NUCLEOTIDE SEQUENCE [LARGE SCALE GENOMIC DNA]</scope>
    <source>
        <strain evidence="2 3">SCAWS-G2</strain>
    </source>
</reference>
<accession>A0A4P6K512</accession>
<name>A0A4P6K512_KTERU</name>
<evidence type="ECO:0000313" key="3">
    <source>
        <dbReference type="Proteomes" id="UP000290365"/>
    </source>
</evidence>
<dbReference type="RefSeq" id="WP_129894091.1">
    <property type="nucleotide sequence ID" value="NZ_CP035758.1"/>
</dbReference>
<keyword evidence="3" id="KW-1185">Reference proteome</keyword>
<protein>
    <submittedName>
        <fullName evidence="2">XRE family transcriptional regulator</fullName>
    </submittedName>
</protein>
<dbReference type="KEGG" id="kbs:EPA93_46500"/>
<dbReference type="EMBL" id="CP035758">
    <property type="protein sequence ID" value="QBD83023.1"/>
    <property type="molecule type" value="Genomic_DNA"/>
</dbReference>
<dbReference type="InterPro" id="IPR041413">
    <property type="entry name" value="MLTR_LBD"/>
</dbReference>
<dbReference type="OrthoDB" id="5346389at2"/>
<organism evidence="2 3">
    <name type="scientific">Ktedonosporobacter rubrisoli</name>
    <dbReference type="NCBI Taxonomy" id="2509675"/>
    <lineage>
        <taxon>Bacteria</taxon>
        <taxon>Bacillati</taxon>
        <taxon>Chloroflexota</taxon>
        <taxon>Ktedonobacteria</taxon>
        <taxon>Ktedonobacterales</taxon>
        <taxon>Ktedonosporobacteraceae</taxon>
        <taxon>Ktedonosporobacter</taxon>
    </lineage>
</organism>
<dbReference type="CDD" id="cd00093">
    <property type="entry name" value="HTH_XRE"/>
    <property type="match status" value="1"/>
</dbReference>
<dbReference type="InterPro" id="IPR001387">
    <property type="entry name" value="Cro/C1-type_HTH"/>
</dbReference>
<dbReference type="Pfam" id="PF17765">
    <property type="entry name" value="MLTR_LBD"/>
    <property type="match status" value="1"/>
</dbReference>
<dbReference type="SMART" id="SM00530">
    <property type="entry name" value="HTH_XRE"/>
    <property type="match status" value="1"/>
</dbReference>
<proteinExistence type="predicted"/>
<dbReference type="Pfam" id="PF13560">
    <property type="entry name" value="HTH_31"/>
    <property type="match status" value="1"/>
</dbReference>